<sequence length="220" mass="24972">MQVSNINDLSDIIKEAEKVYTFRKLEKQDAAPLMALMTDAFVHHNDAFVILESIDSDMSSEAILQEYVLMVQEGLSFGAFHGDKLVSACLSFDLQRKSDMNVDSGREPTQAMKEIGRMIKTLLDKYSDTKSLPKNEISYLSHLATYSDYCKQNLALICSYLSVLESRKQGFQKMLTGAGHVATFKVFTKIFKEYELVKNIEELREKPIFMKSLIATITPQ</sequence>
<dbReference type="Proteomes" id="UP000683925">
    <property type="component" value="Unassembled WGS sequence"/>
</dbReference>
<dbReference type="OMA" id="QEYVLMV"/>
<dbReference type="OrthoDB" id="294349at2759"/>
<gene>
    <name evidence="1" type="ORF">POCTA_138.1.T1040192</name>
</gene>
<evidence type="ECO:0000313" key="2">
    <source>
        <dbReference type="Proteomes" id="UP000683925"/>
    </source>
</evidence>
<protein>
    <submittedName>
        <fullName evidence="1">Uncharacterized protein</fullName>
    </submittedName>
</protein>
<dbReference type="AlphaFoldDB" id="A0A8S1WYA1"/>
<organism evidence="1 2">
    <name type="scientific">Paramecium octaurelia</name>
    <dbReference type="NCBI Taxonomy" id="43137"/>
    <lineage>
        <taxon>Eukaryota</taxon>
        <taxon>Sar</taxon>
        <taxon>Alveolata</taxon>
        <taxon>Ciliophora</taxon>
        <taxon>Intramacronucleata</taxon>
        <taxon>Oligohymenophorea</taxon>
        <taxon>Peniculida</taxon>
        <taxon>Parameciidae</taxon>
        <taxon>Paramecium</taxon>
    </lineage>
</organism>
<comment type="caution">
    <text evidence="1">The sequence shown here is derived from an EMBL/GenBank/DDBJ whole genome shotgun (WGS) entry which is preliminary data.</text>
</comment>
<accession>A0A8S1WYA1</accession>
<keyword evidence="2" id="KW-1185">Reference proteome</keyword>
<name>A0A8S1WYA1_PAROT</name>
<proteinExistence type="predicted"/>
<reference evidence="1" key="1">
    <citation type="submission" date="2021-01" db="EMBL/GenBank/DDBJ databases">
        <authorList>
            <consortium name="Genoscope - CEA"/>
            <person name="William W."/>
        </authorList>
    </citation>
    <scope>NUCLEOTIDE SEQUENCE</scope>
</reference>
<evidence type="ECO:0000313" key="1">
    <source>
        <dbReference type="EMBL" id="CAD8193530.1"/>
    </source>
</evidence>
<dbReference type="EMBL" id="CAJJDP010000104">
    <property type="protein sequence ID" value="CAD8193530.1"/>
    <property type="molecule type" value="Genomic_DNA"/>
</dbReference>